<dbReference type="InterPro" id="IPR014790">
    <property type="entry name" value="MutL_C"/>
</dbReference>
<name>A0AAW7YX07_9STAP</name>
<dbReference type="Gene3D" id="3.30.1370.100">
    <property type="entry name" value="MutL, C-terminal domain, regulatory subdomain"/>
    <property type="match status" value="1"/>
</dbReference>
<feature type="non-terminal residue" evidence="2">
    <location>
        <position position="1"/>
    </location>
</feature>
<dbReference type="EMBL" id="JAUOQO010000877">
    <property type="protein sequence ID" value="MDO6575563.1"/>
    <property type="molecule type" value="Genomic_DNA"/>
</dbReference>
<sequence length="80" mass="9230">PLLLPVKIELDKIKLQFLESNQSYFERLGIIVNVVNNNSVQIRQFPALLRNKDVASSFSQIIDTLFNLNEANELKEADWL</sequence>
<gene>
    <name evidence="2" type="ORF">Q4528_15735</name>
</gene>
<evidence type="ECO:0000313" key="2">
    <source>
        <dbReference type="EMBL" id="MDO6575563.1"/>
    </source>
</evidence>
<feature type="non-terminal residue" evidence="2">
    <location>
        <position position="80"/>
    </location>
</feature>
<organism evidence="2 3">
    <name type="scientific">Staphylococcus pasteuri_A</name>
    <dbReference type="NCBI Taxonomy" id="3062664"/>
    <lineage>
        <taxon>Bacteria</taxon>
        <taxon>Bacillati</taxon>
        <taxon>Bacillota</taxon>
        <taxon>Bacilli</taxon>
        <taxon>Bacillales</taxon>
        <taxon>Staphylococcaceae</taxon>
        <taxon>Staphylococcus</taxon>
    </lineage>
</organism>
<dbReference type="Pfam" id="PF08676">
    <property type="entry name" value="MutL_C"/>
    <property type="match status" value="1"/>
</dbReference>
<dbReference type="SUPFAM" id="SSF118116">
    <property type="entry name" value="DNA mismatch repair protein MutL"/>
    <property type="match status" value="1"/>
</dbReference>
<dbReference type="InterPro" id="IPR037198">
    <property type="entry name" value="MutL_C_sf"/>
</dbReference>
<dbReference type="AlphaFoldDB" id="A0AAW7YX07"/>
<feature type="domain" description="MutL C-terminal dimerisation" evidence="1">
    <location>
        <begin position="1"/>
        <end position="73"/>
    </location>
</feature>
<dbReference type="Proteomes" id="UP001170310">
    <property type="component" value="Unassembled WGS sequence"/>
</dbReference>
<dbReference type="InterPro" id="IPR042121">
    <property type="entry name" value="MutL_C_regsub"/>
</dbReference>
<keyword evidence="3" id="KW-1185">Reference proteome</keyword>
<dbReference type="RefSeq" id="WP_303522680.1">
    <property type="nucleotide sequence ID" value="NZ_JAUOQO010000877.1"/>
</dbReference>
<evidence type="ECO:0000259" key="1">
    <source>
        <dbReference type="Pfam" id="PF08676"/>
    </source>
</evidence>
<reference evidence="2" key="1">
    <citation type="submission" date="2023-07" db="EMBL/GenBank/DDBJ databases">
        <title>Genome content predicts the carbon catabolic preferences of heterotrophic bacteria.</title>
        <authorList>
            <person name="Gralka M."/>
        </authorList>
    </citation>
    <scope>NUCLEOTIDE SEQUENCE</scope>
    <source>
        <strain evidence="2">E2R20</strain>
    </source>
</reference>
<comment type="caution">
    <text evidence="2">The sequence shown here is derived from an EMBL/GenBank/DDBJ whole genome shotgun (WGS) entry which is preliminary data.</text>
</comment>
<evidence type="ECO:0000313" key="3">
    <source>
        <dbReference type="Proteomes" id="UP001170310"/>
    </source>
</evidence>
<protein>
    <recommendedName>
        <fullName evidence="1">MutL C-terminal dimerisation domain-containing protein</fullName>
    </recommendedName>
</protein>
<accession>A0AAW7YX07</accession>
<dbReference type="GO" id="GO:0006298">
    <property type="term" value="P:mismatch repair"/>
    <property type="evidence" value="ECO:0007669"/>
    <property type="project" value="InterPro"/>
</dbReference>
<proteinExistence type="predicted"/>
<dbReference type="GO" id="GO:0005524">
    <property type="term" value="F:ATP binding"/>
    <property type="evidence" value="ECO:0007669"/>
    <property type="project" value="InterPro"/>
</dbReference>